<dbReference type="RefSeq" id="WP_017798985.1">
    <property type="nucleotide sequence ID" value="NZ_JAGGMQ010000001.1"/>
</dbReference>
<keyword evidence="2" id="KW-1185">Reference proteome</keyword>
<dbReference type="InterPro" id="IPR029063">
    <property type="entry name" value="SAM-dependent_MTases_sf"/>
</dbReference>
<dbReference type="Proteomes" id="UP001195624">
    <property type="component" value="Unassembled WGS sequence"/>
</dbReference>
<name>A0ABS4P9W5_9GAMM</name>
<reference evidence="1 2" key="1">
    <citation type="submission" date="2021-03" db="EMBL/GenBank/DDBJ databases">
        <authorList>
            <person name="D'Agostino P."/>
            <person name="Huntemann M."/>
            <person name="Clum A."/>
            <person name="Spunde A."/>
            <person name="Palaniappan K."/>
            <person name="Ritter S."/>
            <person name="Mikhailova N."/>
            <person name="Chen I.-M."/>
            <person name="Stamatis D."/>
            <person name="Reddy T."/>
            <person name="O'Malley R."/>
            <person name="Daum C."/>
            <person name="Shapiro N."/>
            <person name="Ivanova N."/>
            <person name="Kyrpides N."/>
            <person name="Woyke T."/>
        </authorList>
    </citation>
    <scope>NUCLEOTIDE SEQUENCE [LARGE SCALE GENOMIC DNA]</scope>
    <source>
        <strain evidence="1 2">WS4403</strain>
    </source>
</reference>
<sequence>MVNNKNAVTVETFYCYESGWRMFDVSRLTSAVNAYLCAEKAIIANLLQQPEAQIDEFIEVGCGYGRYLPLISAQNINYCGIDLVSWLVALGKIRLPLYQAHSAGQARIEVCSVDKVRDLLIASDQDKTKKFCIFFPFNCFGNLPYPRQVLAHLSGLNVTMIISGFLPDARTSDLRQDYYAKCGCQHLQVSPGEQGTLITSADGLNSLAYHPESLQQLLAEFGFSLSERYSSTENSEIAVFSSVSANNFPLREKWLLRGFSDADRESGLMKYHQSEATILHHDESAMAMVVRTKNSQWQEQSLVWLVSPTTQVITDNYICGRVQKTEPLLDQAGWQKLTISTSRNTHS</sequence>
<dbReference type="EMBL" id="JAGGMQ010000001">
    <property type="protein sequence ID" value="MBP2169418.1"/>
    <property type="molecule type" value="Genomic_DNA"/>
</dbReference>
<dbReference type="SUPFAM" id="SSF53335">
    <property type="entry name" value="S-adenosyl-L-methionine-dependent methyltransferases"/>
    <property type="match status" value="1"/>
</dbReference>
<evidence type="ECO:0000313" key="2">
    <source>
        <dbReference type="Proteomes" id="UP001195624"/>
    </source>
</evidence>
<comment type="caution">
    <text evidence="1">The sequence shown here is derived from an EMBL/GenBank/DDBJ whole genome shotgun (WGS) entry which is preliminary data.</text>
</comment>
<gene>
    <name evidence="1" type="ORF">J2125_002610</name>
</gene>
<reference evidence="2" key="2">
    <citation type="submission" date="2023-07" db="EMBL/GenBank/DDBJ databases">
        <title>Genome mining of underrepresented organisms for secondary metabolites.</title>
        <authorList>
            <person name="D'Agostino P.M."/>
        </authorList>
    </citation>
    <scope>NUCLEOTIDE SEQUENCE [LARGE SCALE GENOMIC DNA]</scope>
    <source>
        <strain evidence="2">WS4403</strain>
    </source>
</reference>
<organism evidence="1 2">
    <name type="scientific">Winslowiella toletana</name>
    <dbReference type="NCBI Taxonomy" id="92490"/>
    <lineage>
        <taxon>Bacteria</taxon>
        <taxon>Pseudomonadati</taxon>
        <taxon>Pseudomonadota</taxon>
        <taxon>Gammaproteobacteria</taxon>
        <taxon>Enterobacterales</taxon>
        <taxon>Erwiniaceae</taxon>
        <taxon>Winslowiella</taxon>
    </lineage>
</organism>
<proteinExistence type="predicted"/>
<accession>A0ABS4P9W5</accession>
<evidence type="ECO:0000313" key="1">
    <source>
        <dbReference type="EMBL" id="MBP2169418.1"/>
    </source>
</evidence>
<protein>
    <submittedName>
        <fullName evidence="1">Uncharacterized protein</fullName>
    </submittedName>
</protein>
<dbReference type="Gene3D" id="3.40.50.150">
    <property type="entry name" value="Vaccinia Virus protein VP39"/>
    <property type="match status" value="1"/>
</dbReference>